<organism evidence="2 3">
    <name type="scientific">Paenibacillus uliginis N3/975</name>
    <dbReference type="NCBI Taxonomy" id="1313296"/>
    <lineage>
        <taxon>Bacteria</taxon>
        <taxon>Bacillati</taxon>
        <taxon>Bacillota</taxon>
        <taxon>Bacilli</taxon>
        <taxon>Bacillales</taxon>
        <taxon>Paenibacillaceae</taxon>
        <taxon>Paenibacillus</taxon>
    </lineage>
</organism>
<gene>
    <name evidence="2" type="ORF">SAMN05661091_4180</name>
</gene>
<evidence type="ECO:0000313" key="2">
    <source>
        <dbReference type="EMBL" id="SMF88214.1"/>
    </source>
</evidence>
<feature type="transmembrane region" description="Helical" evidence="1">
    <location>
        <begin position="158"/>
        <end position="175"/>
    </location>
</feature>
<dbReference type="RefSeq" id="WP_208914941.1">
    <property type="nucleotide sequence ID" value="NZ_LT840184.1"/>
</dbReference>
<feature type="transmembrane region" description="Helical" evidence="1">
    <location>
        <begin position="56"/>
        <end position="76"/>
    </location>
</feature>
<reference evidence="2 3" key="1">
    <citation type="submission" date="2017-04" db="EMBL/GenBank/DDBJ databases">
        <authorList>
            <person name="Afonso C.L."/>
            <person name="Miller P.J."/>
            <person name="Scott M.A."/>
            <person name="Spackman E."/>
            <person name="Goraichik I."/>
            <person name="Dimitrov K.M."/>
            <person name="Suarez D.L."/>
            <person name="Swayne D.E."/>
        </authorList>
    </citation>
    <scope>NUCLEOTIDE SEQUENCE [LARGE SCALE GENOMIC DNA]</scope>
    <source>
        <strain evidence="2 3">N3/975</strain>
    </source>
</reference>
<keyword evidence="1" id="KW-0472">Membrane</keyword>
<sequence length="209" mass="24431">MEVFWFMFCSMIETLAIYSLIMSLFRFKTSEYIWQALFVMLFANLQSFILRNELSLAFVAPLITIVIFIFLFTTVIKVPVLWSATCTIIAYVLYALIQTVYVMALFESVEEVQTPGTDAYVLQLISGATALLLSCLMYRFGIGFSFDFEKLRFKFEHIVMTVLIVTVLLLVSVIFYYNRIWINIIFFAITFGLFIYYMIRTEEKDVNDD</sequence>
<feature type="transmembrane region" description="Helical" evidence="1">
    <location>
        <begin position="32"/>
        <end position="50"/>
    </location>
</feature>
<dbReference type="STRING" id="1313296.SAMN05661091_4180"/>
<feature type="transmembrane region" description="Helical" evidence="1">
    <location>
        <begin position="119"/>
        <end position="138"/>
    </location>
</feature>
<dbReference type="EMBL" id="LT840184">
    <property type="protein sequence ID" value="SMF88214.1"/>
    <property type="molecule type" value="Genomic_DNA"/>
</dbReference>
<feature type="transmembrane region" description="Helical" evidence="1">
    <location>
        <begin position="88"/>
        <end position="107"/>
    </location>
</feature>
<dbReference type="Proteomes" id="UP000192940">
    <property type="component" value="Chromosome I"/>
</dbReference>
<feature type="transmembrane region" description="Helical" evidence="1">
    <location>
        <begin position="6"/>
        <end position="25"/>
    </location>
</feature>
<name>A0A1X7HKE0_9BACL</name>
<keyword evidence="3" id="KW-1185">Reference proteome</keyword>
<proteinExistence type="predicted"/>
<evidence type="ECO:0000313" key="3">
    <source>
        <dbReference type="Proteomes" id="UP000192940"/>
    </source>
</evidence>
<keyword evidence="1" id="KW-1133">Transmembrane helix</keyword>
<dbReference type="AlphaFoldDB" id="A0A1X7HKE0"/>
<feature type="transmembrane region" description="Helical" evidence="1">
    <location>
        <begin position="181"/>
        <end position="199"/>
    </location>
</feature>
<keyword evidence="1" id="KW-0812">Transmembrane</keyword>
<protein>
    <submittedName>
        <fullName evidence="2">Uncharacterized protein</fullName>
    </submittedName>
</protein>
<evidence type="ECO:0000256" key="1">
    <source>
        <dbReference type="SAM" id="Phobius"/>
    </source>
</evidence>
<accession>A0A1X7HKE0</accession>